<comment type="caution">
    <text evidence="5">The sequence shown here is derived from an EMBL/GenBank/DDBJ whole genome shotgun (WGS) entry which is preliminary data.</text>
</comment>
<organism evidence="5 6">
    <name type="scientific">Paenibacillus zeisoli</name>
    <dbReference type="NCBI Taxonomy" id="2496267"/>
    <lineage>
        <taxon>Bacteria</taxon>
        <taxon>Bacillati</taxon>
        <taxon>Bacillota</taxon>
        <taxon>Bacilli</taxon>
        <taxon>Bacillales</taxon>
        <taxon>Paenibacillaceae</taxon>
        <taxon>Paenibacillus</taxon>
    </lineage>
</organism>
<evidence type="ECO:0000313" key="5">
    <source>
        <dbReference type="EMBL" id="RUT36341.1"/>
    </source>
</evidence>
<sequence length="486" mass="52168">MAGGNWSKSETQVLPGLYMNFEGAAASSIQPGSRGTVIVPVKANWGPVHEFVEVGSEIAIQELFTSDVSGGASAFSSLYLALLGGPKRLLAYRLADNTAASAEVTLKSGAVNVLKLVAKYPGSRGNDFKVTVQPSLGDSSVQEIKLYEKTTLLYTFPVEKGIPDAAIDAINHSPANKWITAKKLAETQESLVNVTNAPFTGGLSGISGIQNSDYIEVQSALETQEFDVLSLDGVTDSALLQSFSVWLKRIRKEGKKVIAAFGGSSADDKGIEAVSKAAERSAMFNHEGIVNVGTGVKLGDIEYSSAQTAAYVAGLIAGQKLNESVTYAAAPFTDVTRRWTRSEQEQAVKNGVLLLIHDGRQVKVLRGINSLVEPGAGQNNAWKKIRTIRVMDAINSDLQRSAEDTYIGKVNNTEEGRLALIGASKEYLRQLASSGVIESTGYNVELDPDYYGGAAVHTPEPDQVYLRWNAKLSDVMEQLFGTFYVQ</sequence>
<protein>
    <submittedName>
        <fullName evidence="5">Phage tail sheath protein</fullName>
    </submittedName>
</protein>
<keyword evidence="6" id="KW-1185">Reference proteome</keyword>
<dbReference type="OrthoDB" id="89060at2"/>
<dbReference type="RefSeq" id="WP_127198034.1">
    <property type="nucleotide sequence ID" value="NZ_RZNX01000001.1"/>
</dbReference>
<evidence type="ECO:0000259" key="2">
    <source>
        <dbReference type="Pfam" id="PF04984"/>
    </source>
</evidence>
<comment type="similarity">
    <text evidence="1">Belongs to the myoviridae tail sheath protein family.</text>
</comment>
<evidence type="ECO:0000313" key="6">
    <source>
        <dbReference type="Proteomes" id="UP000272464"/>
    </source>
</evidence>
<dbReference type="EMBL" id="RZNX01000001">
    <property type="protein sequence ID" value="RUT36341.1"/>
    <property type="molecule type" value="Genomic_DNA"/>
</dbReference>
<evidence type="ECO:0000259" key="4">
    <source>
        <dbReference type="Pfam" id="PF17482"/>
    </source>
</evidence>
<dbReference type="InterPro" id="IPR035326">
    <property type="entry name" value="Beta_sandwich_Seath"/>
</dbReference>
<name>A0A433XQG6_9BACL</name>
<evidence type="ECO:0000256" key="1">
    <source>
        <dbReference type="ARBA" id="ARBA00008005"/>
    </source>
</evidence>
<dbReference type="Gene3D" id="3.40.50.11790">
    <property type="match status" value="1"/>
</dbReference>
<evidence type="ECO:0000259" key="3">
    <source>
        <dbReference type="Pfam" id="PF17481"/>
    </source>
</evidence>
<dbReference type="InterPro" id="IPR035089">
    <property type="entry name" value="Phage_sheath_subtilisin"/>
</dbReference>
<dbReference type="Pfam" id="PF17481">
    <property type="entry name" value="Phage_sheath_domII"/>
    <property type="match status" value="1"/>
</dbReference>
<reference evidence="5 6" key="1">
    <citation type="submission" date="2018-12" db="EMBL/GenBank/DDBJ databases">
        <authorList>
            <person name="Sun L."/>
            <person name="Chen Z."/>
        </authorList>
    </citation>
    <scope>NUCLEOTIDE SEQUENCE [LARGE SCALE GENOMIC DNA]</scope>
    <source>
        <strain evidence="5 6">3-5-3</strain>
    </source>
</reference>
<accession>A0A433XQG6</accession>
<dbReference type="Gene3D" id="3.30.1370.220">
    <property type="match status" value="1"/>
</dbReference>
<dbReference type="Pfam" id="PF04984">
    <property type="entry name" value="Phage_sheath_1"/>
    <property type="match status" value="1"/>
</dbReference>
<dbReference type="AlphaFoldDB" id="A0A433XQG6"/>
<feature type="domain" description="Tail sheath protein C-terminal" evidence="4">
    <location>
        <begin position="378"/>
        <end position="485"/>
    </location>
</feature>
<dbReference type="Gene3D" id="3.30.1490.450">
    <property type="match status" value="1"/>
</dbReference>
<dbReference type="Gene3D" id="3.30.360.90">
    <property type="match status" value="1"/>
</dbReference>
<feature type="domain" description="Tail sheath protein subtilisin-like" evidence="2">
    <location>
        <begin position="208"/>
        <end position="370"/>
    </location>
</feature>
<proteinExistence type="inferred from homology"/>
<feature type="domain" description="Phage tail sheath protein-like beta-sandwich" evidence="3">
    <location>
        <begin position="96"/>
        <end position="203"/>
    </location>
</feature>
<gene>
    <name evidence="5" type="ORF">EJP77_04985</name>
</gene>
<dbReference type="Proteomes" id="UP000272464">
    <property type="component" value="Unassembled WGS sequence"/>
</dbReference>
<dbReference type="Pfam" id="PF17482">
    <property type="entry name" value="Phage_sheath_1C"/>
    <property type="match status" value="1"/>
</dbReference>
<dbReference type="InterPro" id="IPR020287">
    <property type="entry name" value="Tail_sheath_C"/>
</dbReference>